<organism evidence="1 2">
    <name type="scientific">Caerostris darwini</name>
    <dbReference type="NCBI Taxonomy" id="1538125"/>
    <lineage>
        <taxon>Eukaryota</taxon>
        <taxon>Metazoa</taxon>
        <taxon>Ecdysozoa</taxon>
        <taxon>Arthropoda</taxon>
        <taxon>Chelicerata</taxon>
        <taxon>Arachnida</taxon>
        <taxon>Araneae</taxon>
        <taxon>Araneomorphae</taxon>
        <taxon>Entelegynae</taxon>
        <taxon>Araneoidea</taxon>
        <taxon>Araneidae</taxon>
        <taxon>Caerostris</taxon>
    </lineage>
</organism>
<keyword evidence="2" id="KW-1185">Reference proteome</keyword>
<reference evidence="1 2" key="1">
    <citation type="submission" date="2021-06" db="EMBL/GenBank/DDBJ databases">
        <title>Caerostris darwini draft genome.</title>
        <authorList>
            <person name="Kono N."/>
            <person name="Arakawa K."/>
        </authorList>
    </citation>
    <scope>NUCLEOTIDE SEQUENCE [LARGE SCALE GENOMIC DNA]</scope>
</reference>
<name>A0AAV4PHP6_9ARAC</name>
<accession>A0AAV4PHP6</accession>
<dbReference type="EMBL" id="BPLQ01002772">
    <property type="protein sequence ID" value="GIX95613.1"/>
    <property type="molecule type" value="Genomic_DNA"/>
</dbReference>
<sequence>MNYYTNSQGGHNMYKSMFLSQDLMQPPDSLGKGVSASVSPIKSDAVHLSGWIVCRVFPSIRHFPKPHHPRSRWSGRQGNQLVRRYFASFAKPLGAMLIE</sequence>
<proteinExistence type="predicted"/>
<comment type="caution">
    <text evidence="1">The sequence shown here is derived from an EMBL/GenBank/DDBJ whole genome shotgun (WGS) entry which is preliminary data.</text>
</comment>
<evidence type="ECO:0000313" key="1">
    <source>
        <dbReference type="EMBL" id="GIX95613.1"/>
    </source>
</evidence>
<protein>
    <submittedName>
        <fullName evidence="1">Uncharacterized protein</fullName>
    </submittedName>
</protein>
<gene>
    <name evidence="1" type="ORF">CDAR_192091</name>
</gene>
<evidence type="ECO:0000313" key="2">
    <source>
        <dbReference type="Proteomes" id="UP001054837"/>
    </source>
</evidence>
<dbReference type="Proteomes" id="UP001054837">
    <property type="component" value="Unassembled WGS sequence"/>
</dbReference>
<dbReference type="AlphaFoldDB" id="A0AAV4PHP6"/>